<dbReference type="Pfam" id="PF12804">
    <property type="entry name" value="NTP_transf_3"/>
    <property type="match status" value="1"/>
</dbReference>
<evidence type="ECO:0000259" key="4">
    <source>
        <dbReference type="Pfam" id="PF13478"/>
    </source>
</evidence>
<reference evidence="5 6" key="1">
    <citation type="submission" date="2017-09" db="EMBL/GenBank/DDBJ databases">
        <title>Complete genome sequence of Verrucomicrobial strain HZ-65, isolated from freshwater.</title>
        <authorList>
            <person name="Choi A."/>
        </authorList>
    </citation>
    <scope>NUCLEOTIDE SEQUENCE [LARGE SCALE GENOMIC DNA]</scope>
    <source>
        <strain evidence="5 6">HZ-65</strain>
    </source>
</reference>
<proteinExistence type="predicted"/>
<dbReference type="CDD" id="cd04182">
    <property type="entry name" value="GT_2_like_f"/>
    <property type="match status" value="1"/>
</dbReference>
<accession>A0A290Q5N9</accession>
<dbReference type="InterPro" id="IPR025877">
    <property type="entry name" value="MobA-like_NTP_Trfase"/>
</dbReference>
<dbReference type="GO" id="GO:0016779">
    <property type="term" value="F:nucleotidyltransferase activity"/>
    <property type="evidence" value="ECO:0007669"/>
    <property type="project" value="UniProtKB-ARBA"/>
</dbReference>
<dbReference type="OrthoDB" id="285216at2"/>
<dbReference type="InterPro" id="IPR029044">
    <property type="entry name" value="Nucleotide-diphossugar_trans"/>
</dbReference>
<feature type="region of interest" description="Disordered" evidence="1">
    <location>
        <begin position="48"/>
        <end position="99"/>
    </location>
</feature>
<dbReference type="PANTHER" id="PTHR30388">
    <property type="entry name" value="ALDEHYDE OXIDOREDUCTASE MOLYBDENUM COFACTOR ASSEMBLY PROTEIN"/>
    <property type="match status" value="1"/>
</dbReference>
<evidence type="ECO:0000259" key="3">
    <source>
        <dbReference type="Pfam" id="PF12804"/>
    </source>
</evidence>
<dbReference type="Proteomes" id="UP000217265">
    <property type="component" value="Chromosome"/>
</dbReference>
<dbReference type="Gene3D" id="3.40.50.720">
    <property type="entry name" value="NAD(P)-binding Rossmann-like Domain"/>
    <property type="match status" value="1"/>
</dbReference>
<dbReference type="PANTHER" id="PTHR30388:SF4">
    <property type="entry name" value="MOLYBDENUM COFACTOR INSERTION CHAPERONE PAOD"/>
    <property type="match status" value="1"/>
</dbReference>
<dbReference type="KEGG" id="vbh:CMV30_07195"/>
<keyword evidence="6" id="KW-1185">Reference proteome</keyword>
<dbReference type="InterPro" id="IPR027051">
    <property type="entry name" value="XdhC_Rossmann_dom"/>
</dbReference>
<dbReference type="Pfam" id="PF02625">
    <property type="entry name" value="XdhC_CoxI"/>
    <property type="match status" value="1"/>
</dbReference>
<feature type="compositionally biased region" description="Pro residues" evidence="1">
    <location>
        <begin position="49"/>
        <end position="73"/>
    </location>
</feature>
<feature type="domain" description="XdhC Rossmann" evidence="4">
    <location>
        <begin position="294"/>
        <end position="438"/>
    </location>
</feature>
<name>A0A290Q5N9_9BACT</name>
<gene>
    <name evidence="5" type="ORF">CMV30_07195</name>
</gene>
<feature type="domain" description="MobA-like NTP transferase" evidence="3">
    <location>
        <begin position="476"/>
        <end position="638"/>
    </location>
</feature>
<dbReference type="Pfam" id="PF13478">
    <property type="entry name" value="XdhC_C"/>
    <property type="match status" value="1"/>
</dbReference>
<protein>
    <recommendedName>
        <fullName evidence="7">Xanthine dehydrogenase</fullName>
    </recommendedName>
</protein>
<evidence type="ECO:0000313" key="6">
    <source>
        <dbReference type="Proteomes" id="UP000217265"/>
    </source>
</evidence>
<dbReference type="InterPro" id="IPR052698">
    <property type="entry name" value="MoCofactor_Util/Proc"/>
</dbReference>
<evidence type="ECO:0000259" key="2">
    <source>
        <dbReference type="Pfam" id="PF02625"/>
    </source>
</evidence>
<dbReference type="Gene3D" id="3.90.550.10">
    <property type="entry name" value="Spore Coat Polysaccharide Biosynthesis Protein SpsA, Chain A"/>
    <property type="match status" value="1"/>
</dbReference>
<dbReference type="AlphaFoldDB" id="A0A290Q5N9"/>
<dbReference type="EMBL" id="CP023344">
    <property type="protein sequence ID" value="ATC63753.1"/>
    <property type="molecule type" value="Genomic_DNA"/>
</dbReference>
<evidence type="ECO:0000256" key="1">
    <source>
        <dbReference type="SAM" id="MobiDB-lite"/>
    </source>
</evidence>
<sequence>MRAGNRFSHRANHTRTEAPCFSANHPPSSNSFHREPLASASLIHFPVTPRAPPPSQTTRYTPPPFSKPTPHVAPAPCSLILPSDHSSHPASRPSPPSRMKELLSITASLRADPSPAVLCTLVGVTGSSFRTIGARMLWRPDGSYIGSISGGCLEADLMTQAADVLRTSRPRIARYNTAADTDIIWGTGSGCEGTIAVWLEPIAGVPPWLDFILAAWDRRENAALFTECFPHHTPTGAVAARASSGLSWTHPDHKDPFASERLLPDALERQTSTEMLAHRDHGFFCEFLPPPPSLTLFGAGDDTQSLTYLATELGWRVTIVDSRASLLNTTRFPSAHALHLAPPETALASLPLDARSFVVLMTHRYLDDLPLLRALLPRPLAYLGLLGSRKRSEKILADLTREGLAITDDMHARLHAPVGLDLGGGTPEEVALSILAELQASHSSRDARPLRQRLLPIHRDQGRLESLVSAPPRFAAIILAAGASTRLGQPKQLLLHKGTPLIVRAAQAALDAKALPVIVVLGAHADKIRPALAGLPVFIVENPNWAEGMGTSITTGFSALHGGVSTFGSVLLAVCDQPHLSATAIEKLRAALDGRHTIAATRHGDTGGVPAIFTHSHFPTLRQLRGAEGARRIIAAHKSNTALVDLPELALDIDTPADWQQLNSP</sequence>
<evidence type="ECO:0008006" key="7">
    <source>
        <dbReference type="Google" id="ProtNLM"/>
    </source>
</evidence>
<feature type="compositionally biased region" description="Low complexity" evidence="1">
    <location>
        <begin position="82"/>
        <end position="91"/>
    </location>
</feature>
<evidence type="ECO:0000313" key="5">
    <source>
        <dbReference type="EMBL" id="ATC63753.1"/>
    </source>
</evidence>
<feature type="domain" description="XdhC- CoxI" evidence="2">
    <location>
        <begin position="110"/>
        <end position="175"/>
    </location>
</feature>
<feature type="region of interest" description="Disordered" evidence="1">
    <location>
        <begin position="1"/>
        <end position="32"/>
    </location>
</feature>
<organism evidence="5 6">
    <name type="scientific">Nibricoccus aquaticus</name>
    <dbReference type="NCBI Taxonomy" id="2576891"/>
    <lineage>
        <taxon>Bacteria</taxon>
        <taxon>Pseudomonadati</taxon>
        <taxon>Verrucomicrobiota</taxon>
        <taxon>Opitutia</taxon>
        <taxon>Opitutales</taxon>
        <taxon>Opitutaceae</taxon>
        <taxon>Nibricoccus</taxon>
    </lineage>
</organism>
<dbReference type="SUPFAM" id="SSF53448">
    <property type="entry name" value="Nucleotide-diphospho-sugar transferases"/>
    <property type="match status" value="1"/>
</dbReference>
<dbReference type="InterPro" id="IPR003777">
    <property type="entry name" value="XdhC_CoxI"/>
</dbReference>